<evidence type="ECO:0000313" key="1">
    <source>
        <dbReference type="EMBL" id="TQM91167.1"/>
    </source>
</evidence>
<proteinExistence type="predicted"/>
<dbReference type="SUPFAM" id="SSF141694">
    <property type="entry name" value="AF2212/PG0164-like"/>
    <property type="match status" value="1"/>
</dbReference>
<organism evidence="1 2">
    <name type="scientific">Ornithinimicrobium humiphilum</name>
    <dbReference type="NCBI Taxonomy" id="125288"/>
    <lineage>
        <taxon>Bacteria</taxon>
        <taxon>Bacillati</taxon>
        <taxon>Actinomycetota</taxon>
        <taxon>Actinomycetes</taxon>
        <taxon>Micrococcales</taxon>
        <taxon>Ornithinimicrobiaceae</taxon>
        <taxon>Ornithinimicrobium</taxon>
    </lineage>
</organism>
<name>A0A543K7X4_9MICO</name>
<comment type="caution">
    <text evidence="1">The sequence shown here is derived from an EMBL/GenBank/DDBJ whole genome shotgun (WGS) entry which is preliminary data.</text>
</comment>
<sequence length="180" mass="19582">MASVRDMTISFRSSARLVNGRCIVQLPEDASAALPSRGQVAVDAVIGGRPVATVLEPDGRKGHWISVAEDLQDGLGLTDGDPVAVDLEIRSTWPEPQLPDDLAEALAGAPDLADVWQDITPMARWEWVRWVGATRNLATRQRRVEVTLSKLRDGKRRPCCFDLASCTDPELSRSGKLVVG</sequence>
<dbReference type="InterPro" id="IPR037079">
    <property type="entry name" value="AF2212/PG0164-like_sf"/>
</dbReference>
<protein>
    <submittedName>
        <fullName evidence="1">Uncharacterized protein DUF1905</fullName>
    </submittedName>
</protein>
<dbReference type="InterPro" id="IPR015018">
    <property type="entry name" value="DUF1905"/>
</dbReference>
<evidence type="ECO:0000313" key="2">
    <source>
        <dbReference type="Proteomes" id="UP000315133"/>
    </source>
</evidence>
<accession>A0A543K7X4</accession>
<dbReference type="EMBL" id="VFPU01000002">
    <property type="protein sequence ID" value="TQM91167.1"/>
    <property type="molecule type" value="Genomic_DNA"/>
</dbReference>
<dbReference type="Proteomes" id="UP000315133">
    <property type="component" value="Unassembled WGS sequence"/>
</dbReference>
<dbReference type="Gene3D" id="2.40.30.100">
    <property type="entry name" value="AF2212/PG0164-like"/>
    <property type="match status" value="1"/>
</dbReference>
<dbReference type="OrthoDB" id="9803948at2"/>
<keyword evidence="2" id="KW-1185">Reference proteome</keyword>
<dbReference type="Pfam" id="PF08922">
    <property type="entry name" value="DUF1905"/>
    <property type="match status" value="1"/>
</dbReference>
<reference evidence="1 2" key="1">
    <citation type="submission" date="2019-06" db="EMBL/GenBank/DDBJ databases">
        <title>Sequencing the genomes of 1000 actinobacteria strains.</title>
        <authorList>
            <person name="Klenk H.-P."/>
        </authorList>
    </citation>
    <scope>NUCLEOTIDE SEQUENCE [LARGE SCALE GENOMIC DNA]</scope>
    <source>
        <strain evidence="1 2">DSM 12362</strain>
    </source>
</reference>
<dbReference type="AlphaFoldDB" id="A0A543K7X4"/>
<gene>
    <name evidence="1" type="ORF">FB476_2897</name>
</gene>
<dbReference type="Pfam" id="PF13376">
    <property type="entry name" value="OmdA"/>
    <property type="match status" value="1"/>
</dbReference>